<feature type="chain" id="PRO_5040727346" evidence="1">
    <location>
        <begin position="23"/>
        <end position="238"/>
    </location>
</feature>
<accession>A0A9W9DZR2</accession>
<gene>
    <name evidence="2" type="ORF">C8J55DRAFT_254309</name>
</gene>
<name>A0A9W9DZR2_9AGAR</name>
<reference evidence="2" key="2">
    <citation type="journal article" date="2023" name="Proc. Natl. Acad. Sci. U.S.A.">
        <title>A global phylogenomic analysis of the shiitake genus Lentinula.</title>
        <authorList>
            <person name="Sierra-Patev S."/>
            <person name="Min B."/>
            <person name="Naranjo-Ortiz M."/>
            <person name="Looney B."/>
            <person name="Konkel Z."/>
            <person name="Slot J.C."/>
            <person name="Sakamoto Y."/>
            <person name="Steenwyk J.L."/>
            <person name="Rokas A."/>
            <person name="Carro J."/>
            <person name="Camarero S."/>
            <person name="Ferreira P."/>
            <person name="Molpeceres G."/>
            <person name="Ruiz-Duenas F.J."/>
            <person name="Serrano A."/>
            <person name="Henrissat B."/>
            <person name="Drula E."/>
            <person name="Hughes K.W."/>
            <person name="Mata J.L."/>
            <person name="Ishikawa N.K."/>
            <person name="Vargas-Isla R."/>
            <person name="Ushijima S."/>
            <person name="Smith C.A."/>
            <person name="Donoghue J."/>
            <person name="Ahrendt S."/>
            <person name="Andreopoulos W."/>
            <person name="He G."/>
            <person name="LaButti K."/>
            <person name="Lipzen A."/>
            <person name="Ng V."/>
            <person name="Riley R."/>
            <person name="Sandor L."/>
            <person name="Barry K."/>
            <person name="Martinez A.T."/>
            <person name="Xiao Y."/>
            <person name="Gibbons J.G."/>
            <person name="Terashima K."/>
            <person name="Grigoriev I.V."/>
            <person name="Hibbett D."/>
        </authorList>
    </citation>
    <scope>NUCLEOTIDE SEQUENCE</scope>
    <source>
        <strain evidence="2">Sp2 HRB7682 ss15</strain>
    </source>
</reference>
<keyword evidence="1" id="KW-0732">Signal</keyword>
<reference evidence="2" key="1">
    <citation type="submission" date="2022-08" db="EMBL/GenBank/DDBJ databases">
        <authorList>
            <consortium name="DOE Joint Genome Institute"/>
            <person name="Min B."/>
            <person name="Riley R."/>
            <person name="Sierra-Patev S."/>
            <person name="Naranjo-Ortiz M."/>
            <person name="Looney B."/>
            <person name="Konkel Z."/>
            <person name="Slot J.C."/>
            <person name="Sakamoto Y."/>
            <person name="Steenwyk J.L."/>
            <person name="Rokas A."/>
            <person name="Carro J."/>
            <person name="Camarero S."/>
            <person name="Ferreira P."/>
            <person name="Molpeceres G."/>
            <person name="Ruiz-Duenas F.J."/>
            <person name="Serrano A."/>
            <person name="Henrissat B."/>
            <person name="Drula E."/>
            <person name="Hughes K.W."/>
            <person name="Mata J.L."/>
            <person name="Ishikawa N.K."/>
            <person name="Vargas-Isla R."/>
            <person name="Ushijima S."/>
            <person name="Smith C.A."/>
            <person name="Ahrendt S."/>
            <person name="Andreopoulos W."/>
            <person name="He G."/>
            <person name="Labutti K."/>
            <person name="Lipzen A."/>
            <person name="Ng V."/>
            <person name="Sandor L."/>
            <person name="Barry K."/>
            <person name="Martinez A.T."/>
            <person name="Xiao Y."/>
            <person name="Gibbons J.G."/>
            <person name="Terashima K."/>
            <person name="Hibbett D.S."/>
            <person name="Grigoriev I.V."/>
        </authorList>
    </citation>
    <scope>NUCLEOTIDE SEQUENCE</scope>
    <source>
        <strain evidence="2">Sp2 HRB7682 ss15</strain>
    </source>
</reference>
<feature type="signal peptide" evidence="1">
    <location>
        <begin position="1"/>
        <end position="22"/>
    </location>
</feature>
<dbReference type="EMBL" id="JANVFS010000005">
    <property type="protein sequence ID" value="KAJ4492159.1"/>
    <property type="molecule type" value="Genomic_DNA"/>
</dbReference>
<evidence type="ECO:0000256" key="1">
    <source>
        <dbReference type="SAM" id="SignalP"/>
    </source>
</evidence>
<dbReference type="Proteomes" id="UP001150238">
    <property type="component" value="Unassembled WGS sequence"/>
</dbReference>
<evidence type="ECO:0000313" key="3">
    <source>
        <dbReference type="Proteomes" id="UP001150238"/>
    </source>
</evidence>
<proteinExistence type="predicted"/>
<dbReference type="AlphaFoldDB" id="A0A9W9DZR2"/>
<sequence length="238" mass="25938">MVYSCSVLTAVVAVGIASSALAVPLPSSGALGGTVTAEAPIIDARELELSVHKDNEWHPLVHFGGGQPINADDALLLGKENLDAEVLVPIPISVDVALEQHDHILDNYMGLSHPDPMGILPKVEDQSLTLSLDVAGSAGHLSPIQLERRDPIAPMSNQEAMDYLKELQKPVLLTMKICITGKPEIQKKLEESKDWAEFINMAEVKEYVEKMNVPGSHFSEFVKAYYVCVKNKLSAWCE</sequence>
<protein>
    <submittedName>
        <fullName evidence="2">Uncharacterized protein</fullName>
    </submittedName>
</protein>
<evidence type="ECO:0000313" key="2">
    <source>
        <dbReference type="EMBL" id="KAJ4492159.1"/>
    </source>
</evidence>
<comment type="caution">
    <text evidence="2">The sequence shown here is derived from an EMBL/GenBank/DDBJ whole genome shotgun (WGS) entry which is preliminary data.</text>
</comment>
<organism evidence="2 3">
    <name type="scientific">Lentinula lateritia</name>
    <dbReference type="NCBI Taxonomy" id="40482"/>
    <lineage>
        <taxon>Eukaryota</taxon>
        <taxon>Fungi</taxon>
        <taxon>Dikarya</taxon>
        <taxon>Basidiomycota</taxon>
        <taxon>Agaricomycotina</taxon>
        <taxon>Agaricomycetes</taxon>
        <taxon>Agaricomycetidae</taxon>
        <taxon>Agaricales</taxon>
        <taxon>Marasmiineae</taxon>
        <taxon>Omphalotaceae</taxon>
        <taxon>Lentinula</taxon>
    </lineage>
</organism>